<name>A0A915IJ53_ROMCU</name>
<keyword evidence="1" id="KW-1185">Reference proteome</keyword>
<dbReference type="Proteomes" id="UP000887565">
    <property type="component" value="Unplaced"/>
</dbReference>
<dbReference type="AlphaFoldDB" id="A0A915IJ53"/>
<sequence length="95" mass="10288">MFTPIIVQKQPNFSETAELSLRATLFSDCISPFRKSNKSFNNSALPYFAASKTSDPVSRQQSTICCCCGSAVGSTMSPGLDLLPLDSIIINLHIN</sequence>
<evidence type="ECO:0000313" key="1">
    <source>
        <dbReference type="Proteomes" id="UP000887565"/>
    </source>
</evidence>
<protein>
    <submittedName>
        <fullName evidence="2">Uncharacterized protein</fullName>
    </submittedName>
</protein>
<accession>A0A915IJ53</accession>
<evidence type="ECO:0000313" key="2">
    <source>
        <dbReference type="WBParaSite" id="nRc.2.0.1.t14212-RA"/>
    </source>
</evidence>
<organism evidence="1 2">
    <name type="scientific">Romanomermis culicivorax</name>
    <name type="common">Nematode worm</name>
    <dbReference type="NCBI Taxonomy" id="13658"/>
    <lineage>
        <taxon>Eukaryota</taxon>
        <taxon>Metazoa</taxon>
        <taxon>Ecdysozoa</taxon>
        <taxon>Nematoda</taxon>
        <taxon>Enoplea</taxon>
        <taxon>Dorylaimia</taxon>
        <taxon>Mermithida</taxon>
        <taxon>Mermithoidea</taxon>
        <taxon>Mermithidae</taxon>
        <taxon>Romanomermis</taxon>
    </lineage>
</organism>
<dbReference type="WBParaSite" id="nRc.2.0.1.t14212-RA">
    <property type="protein sequence ID" value="nRc.2.0.1.t14212-RA"/>
    <property type="gene ID" value="nRc.2.0.1.g14212"/>
</dbReference>
<reference evidence="2" key="1">
    <citation type="submission" date="2022-11" db="UniProtKB">
        <authorList>
            <consortium name="WormBaseParasite"/>
        </authorList>
    </citation>
    <scope>IDENTIFICATION</scope>
</reference>
<proteinExistence type="predicted"/>